<evidence type="ECO:0000313" key="2">
    <source>
        <dbReference type="Proteomes" id="UP000565572"/>
    </source>
</evidence>
<dbReference type="RefSeq" id="WP_332836688.1">
    <property type="nucleotide sequence ID" value="NZ_JACHZG010000001.1"/>
</dbReference>
<dbReference type="NCBIfam" id="TIGR03843">
    <property type="entry name" value="SCO1664 family protein"/>
    <property type="match status" value="1"/>
</dbReference>
<dbReference type="Proteomes" id="UP000565572">
    <property type="component" value="Unassembled WGS sequence"/>
</dbReference>
<dbReference type="AlphaFoldDB" id="A0A7W5P670"/>
<reference evidence="1 2" key="1">
    <citation type="submission" date="2020-08" db="EMBL/GenBank/DDBJ databases">
        <title>Sequencing the genomes of 1000 actinobacteria strains.</title>
        <authorList>
            <person name="Klenk H.-P."/>
        </authorList>
    </citation>
    <scope>NUCLEOTIDE SEQUENCE [LARGE SCALE GENOMIC DNA]</scope>
    <source>
        <strain evidence="1 2">DSM 11053</strain>
    </source>
</reference>
<gene>
    <name evidence="1" type="ORF">FHX39_001154</name>
</gene>
<sequence>MTDAAHDLVHADGSRHPALTAPLRSGRLDREELEITGRLLTASNATFLGQLRTDGLDLTCVYKPTQGERPLWDFPTDTLGRREVAAYEVSRAAGFDCVPVTVFIDGPFGPGSLQVWVESEDDAVARLVDLVPSKRVPKRGWFRCVEGLGADDTAVAVIHADDPALRRLAVFDVLVNNADRKGGHILSSEGHLFGIDHGVTFNVENKLRTLLWGWGGSELTEDERELVRRARDEAPAVLVGLLDDEEVDVFARRADRLLDRNHLPRPKGQWPSIPWPPF</sequence>
<accession>A0A7W5P670</accession>
<name>A0A7W5P670_9ACTN</name>
<keyword evidence="2" id="KW-1185">Reference proteome</keyword>
<protein>
    <submittedName>
        <fullName evidence="1">Putative repeat protein (TIGR03843 family)</fullName>
    </submittedName>
</protein>
<dbReference type="EMBL" id="JACHZG010000001">
    <property type="protein sequence ID" value="MBB3326210.1"/>
    <property type="molecule type" value="Genomic_DNA"/>
</dbReference>
<comment type="caution">
    <text evidence="1">The sequence shown here is derived from an EMBL/GenBank/DDBJ whole genome shotgun (WGS) entry which is preliminary data.</text>
</comment>
<organism evidence="1 2">
    <name type="scientific">Microlunatus antarcticus</name>
    <dbReference type="NCBI Taxonomy" id="53388"/>
    <lineage>
        <taxon>Bacteria</taxon>
        <taxon>Bacillati</taxon>
        <taxon>Actinomycetota</taxon>
        <taxon>Actinomycetes</taxon>
        <taxon>Propionibacteriales</taxon>
        <taxon>Propionibacteriaceae</taxon>
        <taxon>Microlunatus</taxon>
    </lineage>
</organism>
<dbReference type="InterPro" id="IPR022292">
    <property type="entry name" value="CHP03843"/>
</dbReference>
<proteinExistence type="predicted"/>
<evidence type="ECO:0000313" key="1">
    <source>
        <dbReference type="EMBL" id="MBB3326210.1"/>
    </source>
</evidence>